<keyword evidence="4" id="KW-1185">Reference proteome</keyword>
<dbReference type="Proteomes" id="UP001199355">
    <property type="component" value="Unassembled WGS sequence"/>
</dbReference>
<dbReference type="RefSeq" id="WP_308727409.1">
    <property type="nucleotide sequence ID" value="NZ_JAJEQF010000001.1"/>
</dbReference>
<name>A0AAE3AQV6_9FIRM</name>
<proteinExistence type="predicted"/>
<dbReference type="SUPFAM" id="SSF48371">
    <property type="entry name" value="ARM repeat"/>
    <property type="match status" value="1"/>
</dbReference>
<evidence type="ECO:0000256" key="2">
    <source>
        <dbReference type="SAM" id="Phobius"/>
    </source>
</evidence>
<protein>
    <recommendedName>
        <fullName evidence="5">Phage-related protein</fullName>
    </recommendedName>
</protein>
<keyword evidence="2" id="KW-1133">Transmembrane helix</keyword>
<evidence type="ECO:0000313" key="3">
    <source>
        <dbReference type="EMBL" id="MCC2166169.1"/>
    </source>
</evidence>
<accession>A0AAE3AQV6</accession>
<dbReference type="AlphaFoldDB" id="A0AAE3AQV6"/>
<feature type="compositionally biased region" description="Basic and acidic residues" evidence="1">
    <location>
        <begin position="62"/>
        <end position="74"/>
    </location>
</feature>
<evidence type="ECO:0000313" key="4">
    <source>
        <dbReference type="Proteomes" id="UP001199355"/>
    </source>
</evidence>
<keyword evidence="2" id="KW-0472">Membrane</keyword>
<gene>
    <name evidence="3" type="ORF">LKD45_00380</name>
</gene>
<reference evidence="3 4" key="1">
    <citation type="submission" date="2021-10" db="EMBL/GenBank/DDBJ databases">
        <title>Anaerobic single-cell dispensing facilitates the cultivation of human gut bacteria.</title>
        <authorList>
            <person name="Afrizal A."/>
        </authorList>
    </citation>
    <scope>NUCLEOTIDE SEQUENCE [LARGE SCALE GENOMIC DNA]</scope>
    <source>
        <strain evidence="3 4">CLA-AA-H244</strain>
    </source>
</reference>
<organism evidence="3 4">
    <name type="scientific">Gallintestinimicrobium propionicum</name>
    <dbReference type="NCBI Taxonomy" id="2981770"/>
    <lineage>
        <taxon>Bacteria</taxon>
        <taxon>Bacillati</taxon>
        <taxon>Bacillota</taxon>
        <taxon>Clostridia</taxon>
        <taxon>Lachnospirales</taxon>
        <taxon>Lachnospiraceae</taxon>
        <taxon>Gallintestinimicrobium</taxon>
    </lineage>
</organism>
<evidence type="ECO:0008006" key="5">
    <source>
        <dbReference type="Google" id="ProtNLM"/>
    </source>
</evidence>
<feature type="region of interest" description="Disordered" evidence="1">
    <location>
        <begin position="46"/>
        <end position="76"/>
    </location>
</feature>
<sequence>MAYDGEIRLKAVVDKSGIVDLEADLGEVEKKAGDAEKAVQDIKLDDSAEKSAKRAAGGVQDLARETRKATEETQRLNQAMQDTERHRNTKIHMNNGQVFDWGGNLIEDASRNTDEMEAAQERLSAAAHKTEQAMRSMAEETQKVNEASQGLGDNVADGIEQQLTPTQNMIAFIKKSFQDIPEMFGILKEKVSSVLQSVGNGLGDADAAELRRTEKTWDNLNQKAEYYKRIMENLGKKGQGFGNSAYDKMYIHWQEAEQAIKDYKAQLINTGQKQLDLKRGIQQVGEESKKTYRKMNQGTKKTGSLFSTMASRLKGIMLSLLIFNWISKAFNAMISGMKTGFANLMGYSNEYANTVQSLKNAMSTLGNSFAAAFAPIVSMVIPWLTQLINAIAKAISYIGQFFAILGGNNTFVRAKQIQDSYNSSLNKTGSAAKKVAGALAKFDDLDVLQKQDSSEGGASGTQPKDMFEEVPVDSKVVDWLDGIKEKLSPILEYLEKMRDAFADGFFKALGDPTDRLETIRKGLEQIKTAMIDIWTDPDVLGAADRWVMSLVEMLGSFAGMLASVGLSLAAFFIGGFGQYLENDTDKIKQWLIRMFDIGTEINQLLENLFVGIAKVFEALASENGIRMSTAMFGSFFSAMGGMSELAAKIGRDLLEAIVQPFTDNAGIFGHAFEGLFGNTATYLEGLKQALDDCFAYINRMYDEYVKPFVDSFANGISSIITNLMNAWNQYIQPTIDRIAEKMSSLMNDHFVPLVAVLSSVIGHITSLLQSAWETIIQPILDWIINYVGILLVEVFNLLVDILLQGVQLIIDGFTNFMMFLDTFVLRPWAEGWENAKEIFAFFWQSINELSEFLRKALEHVFKLIRKLIDGDWKGAWDTAVDIFDKAKKIIEDKLNALRDFVAGIFNSIKEKLSELWDSIGGFSGIGNAISGMLGGGSKGGGSASTMAMSMDDASATLNSIPALASGSVIRGGNPFLAVLGDQPSGQTNVETPLSTIEQALENVMNRGGYGGLNPTISLNVDGQEFARLTLQDILQEASRQGYNVEVLGVV</sequence>
<comment type="caution">
    <text evidence="3">The sequence shown here is derived from an EMBL/GenBank/DDBJ whole genome shotgun (WGS) entry which is preliminary data.</text>
</comment>
<dbReference type="InterPro" id="IPR016024">
    <property type="entry name" value="ARM-type_fold"/>
</dbReference>
<keyword evidence="2" id="KW-0812">Transmembrane</keyword>
<feature type="transmembrane region" description="Helical" evidence="2">
    <location>
        <begin position="557"/>
        <end position="580"/>
    </location>
</feature>
<dbReference type="EMBL" id="JAJEQF010000001">
    <property type="protein sequence ID" value="MCC2166169.1"/>
    <property type="molecule type" value="Genomic_DNA"/>
</dbReference>
<evidence type="ECO:0000256" key="1">
    <source>
        <dbReference type="SAM" id="MobiDB-lite"/>
    </source>
</evidence>